<dbReference type="AlphaFoldDB" id="A0A812B6K9"/>
<evidence type="ECO:0000313" key="2">
    <source>
        <dbReference type="EMBL" id="CAE1170391.1"/>
    </source>
</evidence>
<keyword evidence="3" id="KW-1185">Reference proteome</keyword>
<organism evidence="2 3">
    <name type="scientific">Acanthosepion pharaonis</name>
    <name type="common">Pharaoh cuttlefish</name>
    <name type="synonym">Sepia pharaonis</name>
    <dbReference type="NCBI Taxonomy" id="158019"/>
    <lineage>
        <taxon>Eukaryota</taxon>
        <taxon>Metazoa</taxon>
        <taxon>Spiralia</taxon>
        <taxon>Lophotrochozoa</taxon>
        <taxon>Mollusca</taxon>
        <taxon>Cephalopoda</taxon>
        <taxon>Coleoidea</taxon>
        <taxon>Decapodiformes</taxon>
        <taxon>Sepiida</taxon>
        <taxon>Sepiina</taxon>
        <taxon>Sepiidae</taxon>
        <taxon>Acanthosepion</taxon>
    </lineage>
</organism>
<keyword evidence="1" id="KW-0472">Membrane</keyword>
<sequence>MRITGVRLRQTKASYFSFHGTLRTWCLVRRSAGVRLRQTEGRRRIDATYRTAAGVPAVAVSCCAVVVVVVVARHFLSAAPPGRPSGRSLFQSLADECGSCTTHVRLRQTKAFDELRHLTILRDLRTCIVMRITGVRLRQTKASYFSFHGTLRTWCLVRRSAGVRLRQTEGRRRIDATYRTAAGVPAVAVSCCAVVVVVVVARHFLSAAPPGRPSRLSLSVFSRRMRNFADRCRGGRRASGYGKRRPPFEELRTYLLRRITGSGYGKRRPPTHFGTSSG</sequence>
<proteinExistence type="predicted"/>
<evidence type="ECO:0000256" key="1">
    <source>
        <dbReference type="SAM" id="Phobius"/>
    </source>
</evidence>
<keyword evidence="1" id="KW-1133">Transmembrane helix</keyword>
<reference evidence="2" key="1">
    <citation type="submission" date="2021-01" db="EMBL/GenBank/DDBJ databases">
        <authorList>
            <person name="Li R."/>
            <person name="Bekaert M."/>
        </authorList>
    </citation>
    <scope>NUCLEOTIDE SEQUENCE</scope>
    <source>
        <strain evidence="2">Farmed</strain>
    </source>
</reference>
<evidence type="ECO:0000313" key="3">
    <source>
        <dbReference type="Proteomes" id="UP000597762"/>
    </source>
</evidence>
<comment type="caution">
    <text evidence="2">The sequence shown here is derived from an EMBL/GenBank/DDBJ whole genome shotgun (WGS) entry which is preliminary data.</text>
</comment>
<accession>A0A812B6K9</accession>
<dbReference type="EMBL" id="CAHIKZ030000364">
    <property type="protein sequence ID" value="CAE1170391.1"/>
    <property type="molecule type" value="Genomic_DNA"/>
</dbReference>
<protein>
    <submittedName>
        <fullName evidence="2">Uncharacterized protein</fullName>
    </submittedName>
</protein>
<name>A0A812B6K9_ACAPH</name>
<keyword evidence="1" id="KW-0812">Transmembrane</keyword>
<dbReference type="Proteomes" id="UP000597762">
    <property type="component" value="Unassembled WGS sequence"/>
</dbReference>
<gene>
    <name evidence="2" type="ORF">SPHA_11057</name>
</gene>
<feature type="transmembrane region" description="Helical" evidence="1">
    <location>
        <begin position="52"/>
        <end position="76"/>
    </location>
</feature>